<feature type="domain" description="HTH rpiR-type" evidence="1">
    <location>
        <begin position="8"/>
        <end position="84"/>
    </location>
</feature>
<dbReference type="SUPFAM" id="SSF46689">
    <property type="entry name" value="Homeodomain-like"/>
    <property type="match status" value="1"/>
</dbReference>
<dbReference type="Gene3D" id="1.10.10.10">
    <property type="entry name" value="Winged helix-like DNA-binding domain superfamily/Winged helix DNA-binding domain"/>
    <property type="match status" value="1"/>
</dbReference>
<comment type="caution">
    <text evidence="3">The sequence shown here is derived from an EMBL/GenBank/DDBJ whole genome shotgun (WGS) entry which is preliminary data.</text>
</comment>
<protein>
    <submittedName>
        <fullName evidence="3">RpiR family transcriptional regulator</fullName>
    </submittedName>
</protein>
<dbReference type="Pfam" id="PF01418">
    <property type="entry name" value="HTH_6"/>
    <property type="match status" value="1"/>
</dbReference>
<dbReference type="EMBL" id="VFOV01000001">
    <property type="protein sequence ID" value="TQL66403.1"/>
    <property type="molecule type" value="Genomic_DNA"/>
</dbReference>
<dbReference type="InterPro" id="IPR000281">
    <property type="entry name" value="HTH_RpiR"/>
</dbReference>
<dbReference type="PROSITE" id="PS51071">
    <property type="entry name" value="HTH_RPIR"/>
    <property type="match status" value="1"/>
</dbReference>
<dbReference type="Proteomes" id="UP000320209">
    <property type="component" value="Unassembled WGS sequence"/>
</dbReference>
<dbReference type="SUPFAM" id="SSF53697">
    <property type="entry name" value="SIS domain"/>
    <property type="match status" value="1"/>
</dbReference>
<dbReference type="RefSeq" id="WP_141778612.1">
    <property type="nucleotide sequence ID" value="NZ_VFOV01000001.1"/>
</dbReference>
<keyword evidence="4" id="KW-1185">Reference proteome</keyword>
<dbReference type="InterPro" id="IPR009057">
    <property type="entry name" value="Homeodomain-like_sf"/>
</dbReference>
<evidence type="ECO:0000313" key="3">
    <source>
        <dbReference type="EMBL" id="TQL66403.1"/>
    </source>
</evidence>
<dbReference type="InterPro" id="IPR001347">
    <property type="entry name" value="SIS_dom"/>
</dbReference>
<dbReference type="InterPro" id="IPR036388">
    <property type="entry name" value="WH-like_DNA-bd_sf"/>
</dbReference>
<accession>A0A543A1D2</accession>
<name>A0A543A1D2_9ACTN</name>
<reference evidence="3 4" key="1">
    <citation type="submission" date="2019-06" db="EMBL/GenBank/DDBJ databases">
        <title>Sequencing the genomes of 1000 actinobacteria strains.</title>
        <authorList>
            <person name="Klenk H.-P."/>
        </authorList>
    </citation>
    <scope>NUCLEOTIDE SEQUENCE [LARGE SCALE GENOMIC DNA]</scope>
    <source>
        <strain evidence="3 4">DSM 25218</strain>
    </source>
</reference>
<gene>
    <name evidence="3" type="ORF">FB381_0258</name>
</gene>
<proteinExistence type="predicted"/>
<feature type="domain" description="SIS" evidence="2">
    <location>
        <begin position="132"/>
        <end position="269"/>
    </location>
</feature>
<dbReference type="InterPro" id="IPR047640">
    <property type="entry name" value="RpiR-like"/>
</dbReference>
<dbReference type="GO" id="GO:0097367">
    <property type="term" value="F:carbohydrate derivative binding"/>
    <property type="evidence" value="ECO:0007669"/>
    <property type="project" value="InterPro"/>
</dbReference>
<dbReference type="PANTHER" id="PTHR30514">
    <property type="entry name" value="GLUCOKINASE"/>
    <property type="match status" value="1"/>
</dbReference>
<sequence>MNTTSSDGELTARVADRAAGLSPRERAVAQYLLERPQEFTGASAAQIAKATGTSDATVVRTARSLGYTGLRDLKRAALASLTPPRDPVVRLNRRLDRLEGGLGAVLDQVLADTSEMVGHLPDTLDTTAWERAVDLVATGDRVWAYGIGPAALAAEFLVVELTRFGHHATAVRNTGFSLADPLMGLGAGDVVVIFAPLRLFHEIDVVLEHARTVGAPTILISEAVGDDQTDVADAVLSMPQTADSAASEHFAGILIARALGLELAARDRVGSVEAWELLLRLRTSLAGPDAARPPATEPPGE</sequence>
<dbReference type="GO" id="GO:0003700">
    <property type="term" value="F:DNA-binding transcription factor activity"/>
    <property type="evidence" value="ECO:0007669"/>
    <property type="project" value="InterPro"/>
</dbReference>
<organism evidence="3 4">
    <name type="scientific">Nocardioides albertanoniae</name>
    <dbReference type="NCBI Taxonomy" id="1175486"/>
    <lineage>
        <taxon>Bacteria</taxon>
        <taxon>Bacillati</taxon>
        <taxon>Actinomycetota</taxon>
        <taxon>Actinomycetes</taxon>
        <taxon>Propionibacteriales</taxon>
        <taxon>Nocardioidaceae</taxon>
        <taxon>Nocardioides</taxon>
    </lineage>
</organism>
<dbReference type="InterPro" id="IPR046348">
    <property type="entry name" value="SIS_dom_sf"/>
</dbReference>
<dbReference type="PANTHER" id="PTHR30514:SF18">
    <property type="entry name" value="RPIR-FAMILY TRANSCRIPTIONAL REGULATOR"/>
    <property type="match status" value="1"/>
</dbReference>
<evidence type="ECO:0000259" key="1">
    <source>
        <dbReference type="PROSITE" id="PS51071"/>
    </source>
</evidence>
<dbReference type="Gene3D" id="3.40.50.10490">
    <property type="entry name" value="Glucose-6-phosphate isomerase like protein, domain 1"/>
    <property type="match status" value="1"/>
</dbReference>
<dbReference type="OrthoDB" id="3808596at2"/>
<dbReference type="PROSITE" id="PS51464">
    <property type="entry name" value="SIS"/>
    <property type="match status" value="1"/>
</dbReference>
<evidence type="ECO:0000259" key="2">
    <source>
        <dbReference type="PROSITE" id="PS51464"/>
    </source>
</evidence>
<dbReference type="AlphaFoldDB" id="A0A543A1D2"/>
<dbReference type="GO" id="GO:0003677">
    <property type="term" value="F:DNA binding"/>
    <property type="evidence" value="ECO:0007669"/>
    <property type="project" value="InterPro"/>
</dbReference>
<evidence type="ECO:0000313" key="4">
    <source>
        <dbReference type="Proteomes" id="UP000320209"/>
    </source>
</evidence>
<dbReference type="GO" id="GO:1901135">
    <property type="term" value="P:carbohydrate derivative metabolic process"/>
    <property type="evidence" value="ECO:0007669"/>
    <property type="project" value="InterPro"/>
</dbReference>